<evidence type="ECO:0000256" key="2">
    <source>
        <dbReference type="SAM" id="Phobius"/>
    </source>
</evidence>
<gene>
    <name evidence="4" type="ORF">EWM62_11800</name>
</gene>
<evidence type="ECO:0000313" key="5">
    <source>
        <dbReference type="Proteomes" id="UP000293331"/>
    </source>
</evidence>
<reference evidence="4 5" key="1">
    <citation type="submission" date="2019-02" db="EMBL/GenBank/DDBJ databases">
        <title>Bacterial novel species Mucilaginibacter sp. 17JY9-4 isolated from soil.</title>
        <authorList>
            <person name="Jung H.-Y."/>
        </authorList>
    </citation>
    <scope>NUCLEOTIDE SEQUENCE [LARGE SCALE GENOMIC DNA]</scope>
    <source>
        <strain evidence="4 5">17JY9-4</strain>
    </source>
</reference>
<dbReference type="OrthoDB" id="9808602at2"/>
<dbReference type="AlphaFoldDB" id="A0A4Q5LKJ1"/>
<feature type="transmembrane region" description="Helical" evidence="2">
    <location>
        <begin position="17"/>
        <end position="40"/>
    </location>
</feature>
<keyword evidence="2" id="KW-0812">Transmembrane</keyword>
<comment type="caution">
    <text evidence="4">The sequence shown here is derived from an EMBL/GenBank/DDBJ whole genome shotgun (WGS) entry which is preliminary data.</text>
</comment>
<comment type="similarity">
    <text evidence="1">Belongs to the bacterial sugar transferase family.</text>
</comment>
<dbReference type="PANTHER" id="PTHR30576">
    <property type="entry name" value="COLANIC BIOSYNTHESIS UDP-GLUCOSE LIPID CARRIER TRANSFERASE"/>
    <property type="match status" value="1"/>
</dbReference>
<name>A0A4Q5LKJ1_9SPHI</name>
<protein>
    <submittedName>
        <fullName evidence="4">Sugar transferase</fullName>
    </submittedName>
</protein>
<keyword evidence="5" id="KW-1185">Reference proteome</keyword>
<dbReference type="Pfam" id="PF02397">
    <property type="entry name" value="Bac_transf"/>
    <property type="match status" value="1"/>
</dbReference>
<dbReference type="GO" id="GO:0016780">
    <property type="term" value="F:phosphotransferase activity, for other substituted phosphate groups"/>
    <property type="evidence" value="ECO:0007669"/>
    <property type="project" value="TreeGrafter"/>
</dbReference>
<organism evidence="4 5">
    <name type="scientific">Mucilaginibacter terrigena</name>
    <dbReference type="NCBI Taxonomy" id="2492395"/>
    <lineage>
        <taxon>Bacteria</taxon>
        <taxon>Pseudomonadati</taxon>
        <taxon>Bacteroidota</taxon>
        <taxon>Sphingobacteriia</taxon>
        <taxon>Sphingobacteriales</taxon>
        <taxon>Sphingobacteriaceae</taxon>
        <taxon>Mucilaginibacter</taxon>
    </lineage>
</organism>
<sequence length="206" mass="23397">MAGKLYSNFFKPLIDTILALMGFIILSPVFLIVAVLLLIFNRGKAFFLQPRPGKGGRIFRVIKFKTMNDRRGIDGQLLPDAQRITPFGSFVRKTSLDEIPQLLNVIKGDMSLVGPRPLLVEYLPLYTTEQSKRHNVRPGITGWAQVNGRNAISWDEKFKYDIWYVNNISPATDIKIIWMTFSKVFKSEGISQQGHVTMEKFGGTRS</sequence>
<evidence type="ECO:0000313" key="4">
    <source>
        <dbReference type="EMBL" id="RYU90214.1"/>
    </source>
</evidence>
<dbReference type="PANTHER" id="PTHR30576:SF8">
    <property type="entry name" value="UNDECAPRENYL-PHOSPHATE GALACTOSE PHOSPHOTRANSFERASE"/>
    <property type="match status" value="1"/>
</dbReference>
<dbReference type="RefSeq" id="WP_129876871.1">
    <property type="nucleotide sequence ID" value="NZ_SEWG01000004.1"/>
</dbReference>
<keyword evidence="2" id="KW-0472">Membrane</keyword>
<feature type="domain" description="Bacterial sugar transferase" evidence="3">
    <location>
        <begin position="11"/>
        <end position="186"/>
    </location>
</feature>
<evidence type="ECO:0000259" key="3">
    <source>
        <dbReference type="Pfam" id="PF02397"/>
    </source>
</evidence>
<evidence type="ECO:0000256" key="1">
    <source>
        <dbReference type="ARBA" id="ARBA00006464"/>
    </source>
</evidence>
<keyword evidence="2" id="KW-1133">Transmembrane helix</keyword>
<proteinExistence type="inferred from homology"/>
<dbReference type="EMBL" id="SEWG01000004">
    <property type="protein sequence ID" value="RYU90214.1"/>
    <property type="molecule type" value="Genomic_DNA"/>
</dbReference>
<accession>A0A4Q5LKJ1</accession>
<keyword evidence="4" id="KW-0808">Transferase</keyword>
<dbReference type="InterPro" id="IPR003362">
    <property type="entry name" value="Bact_transf"/>
</dbReference>
<dbReference type="Proteomes" id="UP000293331">
    <property type="component" value="Unassembled WGS sequence"/>
</dbReference>